<dbReference type="Pfam" id="PF13276">
    <property type="entry name" value="HTH_21"/>
    <property type="match status" value="1"/>
</dbReference>
<protein>
    <recommendedName>
        <fullName evidence="2">HTH-like domain-containing protein</fullName>
    </recommendedName>
</protein>
<dbReference type="PANTHER" id="PTHR46889">
    <property type="entry name" value="TRANSPOSASE INSF FOR INSERTION SEQUENCE IS3B-RELATED"/>
    <property type="match status" value="1"/>
</dbReference>
<dbReference type="AlphaFoldDB" id="A0A2M8LUL8"/>
<feature type="compositionally biased region" description="Basic and acidic residues" evidence="1">
    <location>
        <begin position="151"/>
        <end position="160"/>
    </location>
</feature>
<proteinExistence type="predicted"/>
<dbReference type="EMBL" id="PGGW01000063">
    <property type="protein sequence ID" value="PJE95634.1"/>
    <property type="molecule type" value="Genomic_DNA"/>
</dbReference>
<evidence type="ECO:0000259" key="2">
    <source>
        <dbReference type="Pfam" id="PF13276"/>
    </source>
</evidence>
<dbReference type="PANTHER" id="PTHR46889:SF4">
    <property type="entry name" value="TRANSPOSASE INSO FOR INSERTION SEQUENCE ELEMENT IS911B-RELATED"/>
    <property type="match status" value="1"/>
</dbReference>
<dbReference type="InterPro" id="IPR025948">
    <property type="entry name" value="HTH-like_dom"/>
</dbReference>
<feature type="domain" description="HTH-like" evidence="2">
    <location>
        <begin position="26"/>
        <end position="76"/>
    </location>
</feature>
<gene>
    <name evidence="3" type="ORF">CUT44_21945</name>
</gene>
<organism evidence="3 4">
    <name type="scientific">Streptomyces carminius</name>
    <dbReference type="NCBI Taxonomy" id="2665496"/>
    <lineage>
        <taxon>Bacteria</taxon>
        <taxon>Bacillati</taxon>
        <taxon>Actinomycetota</taxon>
        <taxon>Actinomycetes</taxon>
        <taxon>Kitasatosporales</taxon>
        <taxon>Streptomycetaceae</taxon>
        <taxon>Streptomyces</taxon>
    </lineage>
</organism>
<evidence type="ECO:0000313" key="3">
    <source>
        <dbReference type="EMBL" id="PJE95634.1"/>
    </source>
</evidence>
<reference evidence="3 4" key="1">
    <citation type="submission" date="2017-11" db="EMBL/GenBank/DDBJ databases">
        <title>Streptomyces carmine sp. nov., a novel actinomycete isolated from Sophora alopecuroides in Xinjiang, China.</title>
        <authorList>
            <person name="Wang Y."/>
            <person name="Luo X."/>
            <person name="Wan C."/>
            <person name="Zhang L."/>
        </authorList>
    </citation>
    <scope>NUCLEOTIDE SEQUENCE [LARGE SCALE GENOMIC DNA]</scope>
    <source>
        <strain evidence="3 4">TRM SA0054</strain>
    </source>
</reference>
<dbReference type="Proteomes" id="UP000230407">
    <property type="component" value="Unassembled WGS sequence"/>
</dbReference>
<feature type="region of interest" description="Disordered" evidence="1">
    <location>
        <begin position="148"/>
        <end position="215"/>
    </location>
</feature>
<dbReference type="InterPro" id="IPR050900">
    <property type="entry name" value="Transposase_IS3/IS150/IS904"/>
</dbReference>
<sequence length="215" mass="23403">MCRQLGVSTSGYYDWRNRPDSTTAQRREELRLLITKALEMSDGTYGYRRVHAQLLRWGVAAGPELVRRLLRRLGLMPCQPGPRRWSLTRAAPGPVPDLVGRDFTADAPWALRSSPASAWGPTRKAGGHGWTIRATPFPRQSLTLMSCSPDRAARWSEGRSGDGYGVPGRRPGTPPRQDAVRPSACTPATKAVNARAVKSSAGPPGAFESRMATAP</sequence>
<keyword evidence="4" id="KW-1185">Reference proteome</keyword>
<comment type="caution">
    <text evidence="3">The sequence shown here is derived from an EMBL/GenBank/DDBJ whole genome shotgun (WGS) entry which is preliminary data.</text>
</comment>
<evidence type="ECO:0000256" key="1">
    <source>
        <dbReference type="SAM" id="MobiDB-lite"/>
    </source>
</evidence>
<accession>A0A2M8LUL8</accession>
<name>A0A2M8LUL8_9ACTN</name>
<evidence type="ECO:0000313" key="4">
    <source>
        <dbReference type="Proteomes" id="UP000230407"/>
    </source>
</evidence>